<keyword evidence="2" id="KW-1185">Reference proteome</keyword>
<accession>A0A7W9W722</accession>
<name>A0A7W9W722_ARMRO</name>
<dbReference type="Proteomes" id="UP000520814">
    <property type="component" value="Unassembled WGS sequence"/>
</dbReference>
<evidence type="ECO:0000313" key="2">
    <source>
        <dbReference type="Proteomes" id="UP000520814"/>
    </source>
</evidence>
<proteinExistence type="predicted"/>
<sequence length="220" mass="23685">MLLITPPTLTVLTQTDARPQAARPRVAPIKVELTHLIPTVLVELLSTPELAPLFFEDESLKARVSAGKVPLAARPVGLDNLIASDADHTLIAQGTPEALKELRAFLKSLDVEPQGVLLTMRQVQKGKPESHPVVQTFSNLKASITVGGAADIQSLTVPPPLSCDVQSVTVIPHLNRDGKTVVVAAKVNKEKWLVQTGKLGGELKFVFPHNQELSLTATRQ</sequence>
<dbReference type="EMBL" id="JACHGW010000002">
    <property type="protein sequence ID" value="MBB6050147.1"/>
    <property type="molecule type" value="Genomic_DNA"/>
</dbReference>
<reference evidence="1 2" key="1">
    <citation type="submission" date="2020-08" db="EMBL/GenBank/DDBJ databases">
        <title>Genomic Encyclopedia of Type Strains, Phase IV (KMG-IV): sequencing the most valuable type-strain genomes for metagenomic binning, comparative biology and taxonomic classification.</title>
        <authorList>
            <person name="Goeker M."/>
        </authorList>
    </citation>
    <scope>NUCLEOTIDE SEQUENCE [LARGE SCALE GENOMIC DNA]</scope>
    <source>
        <strain evidence="1 2">DSM 23562</strain>
    </source>
</reference>
<organism evidence="1 2">
    <name type="scientific">Armatimonas rosea</name>
    <dbReference type="NCBI Taxonomy" id="685828"/>
    <lineage>
        <taxon>Bacteria</taxon>
        <taxon>Bacillati</taxon>
        <taxon>Armatimonadota</taxon>
        <taxon>Armatimonadia</taxon>
        <taxon>Armatimonadales</taxon>
        <taxon>Armatimonadaceae</taxon>
        <taxon>Armatimonas</taxon>
    </lineage>
</organism>
<evidence type="ECO:0000313" key="1">
    <source>
        <dbReference type="EMBL" id="MBB6050147.1"/>
    </source>
</evidence>
<comment type="caution">
    <text evidence="1">The sequence shown here is derived from an EMBL/GenBank/DDBJ whole genome shotgun (WGS) entry which is preliminary data.</text>
</comment>
<gene>
    <name evidence="1" type="ORF">HNQ39_001938</name>
</gene>
<protein>
    <submittedName>
        <fullName evidence="1">Uncharacterized protein</fullName>
    </submittedName>
</protein>
<dbReference type="AlphaFoldDB" id="A0A7W9W722"/>
<dbReference type="RefSeq" id="WP_184194533.1">
    <property type="nucleotide sequence ID" value="NZ_JACHGW010000002.1"/>
</dbReference>